<evidence type="ECO:0000313" key="1">
    <source>
        <dbReference type="EMBL" id="EDM97612.1"/>
    </source>
</evidence>
<reference evidence="1 2" key="2">
    <citation type="submission" date="2007-06" db="EMBL/GenBank/DDBJ databases">
        <title>Draft genome sequence of Pseudoflavonifractor capillosus ATCC 29799.</title>
        <authorList>
            <person name="Sudarsanam P."/>
            <person name="Ley R."/>
            <person name="Guruge J."/>
            <person name="Turnbaugh P.J."/>
            <person name="Mahowald M."/>
            <person name="Liep D."/>
            <person name="Gordon J."/>
        </authorList>
    </citation>
    <scope>NUCLEOTIDE SEQUENCE [LARGE SCALE GENOMIC DNA]</scope>
    <source>
        <strain evidence="1 2">ATCC 29799</strain>
    </source>
</reference>
<keyword evidence="2" id="KW-1185">Reference proteome</keyword>
<dbReference type="AlphaFoldDB" id="A6P252"/>
<dbReference type="STRING" id="411467.BACCAP_04581"/>
<dbReference type="EMBL" id="AAXG02000050">
    <property type="protein sequence ID" value="EDM97612.1"/>
    <property type="molecule type" value="Genomic_DNA"/>
</dbReference>
<comment type="caution">
    <text evidence="1">The sequence shown here is derived from an EMBL/GenBank/DDBJ whole genome shotgun (WGS) entry which is preliminary data.</text>
</comment>
<name>A6P252_9FIRM</name>
<sequence length="50" mass="5624">MCGSDLPGSGPAPFPGYLDFWTLCPEVAQKMRTRRRTAALRFVPAFLHRT</sequence>
<organism evidence="1 2">
    <name type="scientific">Pseudoflavonifractor capillosus ATCC 29799</name>
    <dbReference type="NCBI Taxonomy" id="411467"/>
    <lineage>
        <taxon>Bacteria</taxon>
        <taxon>Bacillati</taxon>
        <taxon>Bacillota</taxon>
        <taxon>Clostridia</taxon>
        <taxon>Eubacteriales</taxon>
        <taxon>Oscillospiraceae</taxon>
        <taxon>Pseudoflavonifractor</taxon>
    </lineage>
</organism>
<dbReference type="Proteomes" id="UP000003639">
    <property type="component" value="Unassembled WGS sequence"/>
</dbReference>
<evidence type="ECO:0000313" key="2">
    <source>
        <dbReference type="Proteomes" id="UP000003639"/>
    </source>
</evidence>
<protein>
    <submittedName>
        <fullName evidence="1">Uncharacterized protein</fullName>
    </submittedName>
</protein>
<accession>A6P252</accession>
<proteinExistence type="predicted"/>
<gene>
    <name evidence="1" type="ORF">BACCAP_04581</name>
</gene>
<reference evidence="1 2" key="1">
    <citation type="submission" date="2007-04" db="EMBL/GenBank/DDBJ databases">
        <authorList>
            <person name="Fulton L."/>
            <person name="Clifton S."/>
            <person name="Fulton B."/>
            <person name="Xu J."/>
            <person name="Minx P."/>
            <person name="Pepin K.H."/>
            <person name="Johnson M."/>
            <person name="Thiruvilangam P."/>
            <person name="Bhonagiri V."/>
            <person name="Nash W.E."/>
            <person name="Mardis E.R."/>
            <person name="Wilson R.K."/>
        </authorList>
    </citation>
    <scope>NUCLEOTIDE SEQUENCE [LARGE SCALE GENOMIC DNA]</scope>
    <source>
        <strain evidence="1 2">ATCC 29799</strain>
    </source>
</reference>